<dbReference type="GO" id="GO:0006417">
    <property type="term" value="P:regulation of translation"/>
    <property type="evidence" value="ECO:0007669"/>
    <property type="project" value="UniProtKB-KW"/>
</dbReference>
<feature type="repeat" description="Pumilio" evidence="3">
    <location>
        <begin position="61"/>
        <end position="103"/>
    </location>
</feature>
<dbReference type="PANTHER" id="PTHR12537">
    <property type="entry name" value="RNA BINDING PROTEIN PUMILIO-RELATED"/>
    <property type="match status" value="1"/>
</dbReference>
<dbReference type="PANTHER" id="PTHR12537:SF119">
    <property type="entry name" value="PUMILIO HOMOLOG 6, CHLOROPLASTIC"/>
    <property type="match status" value="1"/>
</dbReference>
<dbReference type="InterPro" id="IPR016024">
    <property type="entry name" value="ARM-type_fold"/>
</dbReference>
<accession>A0ABD0VRX3</accession>
<evidence type="ECO:0000256" key="3">
    <source>
        <dbReference type="PROSITE-ProRule" id="PRU00317"/>
    </source>
</evidence>
<evidence type="ECO:0000313" key="6">
    <source>
        <dbReference type="Proteomes" id="UP001552299"/>
    </source>
</evidence>
<keyword evidence="2" id="KW-0810">Translation regulation</keyword>
<dbReference type="EMBL" id="JANQDX010000002">
    <property type="protein sequence ID" value="KAL0927799.1"/>
    <property type="molecule type" value="Genomic_DNA"/>
</dbReference>
<protein>
    <recommendedName>
        <fullName evidence="4">PUM-HD domain-containing protein</fullName>
    </recommendedName>
</protein>
<name>A0ABD0VRX3_DENTH</name>
<evidence type="ECO:0000259" key="4">
    <source>
        <dbReference type="PROSITE" id="PS50303"/>
    </source>
</evidence>
<evidence type="ECO:0000256" key="2">
    <source>
        <dbReference type="ARBA" id="ARBA00022845"/>
    </source>
</evidence>
<dbReference type="InterPro" id="IPR011989">
    <property type="entry name" value="ARM-like"/>
</dbReference>
<keyword evidence="6" id="KW-1185">Reference proteome</keyword>
<dbReference type="SUPFAM" id="SSF48371">
    <property type="entry name" value="ARM repeat"/>
    <property type="match status" value="1"/>
</dbReference>
<dbReference type="InterPro" id="IPR033133">
    <property type="entry name" value="PUM-HD"/>
</dbReference>
<dbReference type="Pfam" id="PF00806">
    <property type="entry name" value="PUF"/>
    <property type="match status" value="1"/>
</dbReference>
<dbReference type="Proteomes" id="UP001552299">
    <property type="component" value="Unassembled WGS sequence"/>
</dbReference>
<proteinExistence type="predicted"/>
<gene>
    <name evidence="5" type="ORF">M5K25_002010</name>
</gene>
<reference evidence="5 6" key="1">
    <citation type="journal article" date="2024" name="Plant Biotechnol. J.">
        <title>Dendrobium thyrsiflorum genome and its molecular insights into genes involved in important horticultural traits.</title>
        <authorList>
            <person name="Chen B."/>
            <person name="Wang J.Y."/>
            <person name="Zheng P.J."/>
            <person name="Li K.L."/>
            <person name="Liang Y.M."/>
            <person name="Chen X.F."/>
            <person name="Zhang C."/>
            <person name="Zhao X."/>
            <person name="He X."/>
            <person name="Zhang G.Q."/>
            <person name="Liu Z.J."/>
            <person name="Xu Q."/>
        </authorList>
    </citation>
    <scope>NUCLEOTIDE SEQUENCE [LARGE SCALE GENOMIC DNA]</scope>
    <source>
        <strain evidence="5">GZMU011</strain>
    </source>
</reference>
<evidence type="ECO:0000256" key="1">
    <source>
        <dbReference type="ARBA" id="ARBA00022737"/>
    </source>
</evidence>
<feature type="domain" description="PUM-HD" evidence="4">
    <location>
        <begin position="36"/>
        <end position="120"/>
    </location>
</feature>
<organism evidence="5 6">
    <name type="scientific">Dendrobium thyrsiflorum</name>
    <name type="common">Pinecone-like raceme dendrobium</name>
    <name type="synonym">Orchid</name>
    <dbReference type="NCBI Taxonomy" id="117978"/>
    <lineage>
        <taxon>Eukaryota</taxon>
        <taxon>Viridiplantae</taxon>
        <taxon>Streptophyta</taxon>
        <taxon>Embryophyta</taxon>
        <taxon>Tracheophyta</taxon>
        <taxon>Spermatophyta</taxon>
        <taxon>Magnoliopsida</taxon>
        <taxon>Liliopsida</taxon>
        <taxon>Asparagales</taxon>
        <taxon>Orchidaceae</taxon>
        <taxon>Epidendroideae</taxon>
        <taxon>Malaxideae</taxon>
        <taxon>Dendrobiinae</taxon>
        <taxon>Dendrobium</taxon>
    </lineage>
</organism>
<comment type="caution">
    <text evidence="5">The sequence shown here is derived from an EMBL/GenBank/DDBJ whole genome shotgun (WGS) entry which is preliminary data.</text>
</comment>
<dbReference type="Gene3D" id="1.25.10.10">
    <property type="entry name" value="Leucine-rich Repeat Variant"/>
    <property type="match status" value="1"/>
</dbReference>
<dbReference type="PROSITE" id="PS50303">
    <property type="entry name" value="PUM_HD"/>
    <property type="match status" value="1"/>
</dbReference>
<sequence length="120" mass="13418">MVPSSQVFVAISCNSSGSLQVSSSWNQEFNFRSSQTLSRSLKASELKSNKSQRYELSKLSDIARCIVEFSANQHGSRFIQQKLESCSAEENHGSPEERKELANQFVRHVSPLSLKYMVAG</sequence>
<dbReference type="AlphaFoldDB" id="A0ABD0VRX3"/>
<dbReference type="InterPro" id="IPR001313">
    <property type="entry name" value="Pumilio_RNA-bd_rpt"/>
</dbReference>
<dbReference type="PROSITE" id="PS50302">
    <property type="entry name" value="PUM"/>
    <property type="match status" value="1"/>
</dbReference>
<evidence type="ECO:0000313" key="5">
    <source>
        <dbReference type="EMBL" id="KAL0927799.1"/>
    </source>
</evidence>
<keyword evidence="1" id="KW-0677">Repeat</keyword>